<organism evidence="2 3">
    <name type="scientific">Gossypium arboreum</name>
    <name type="common">Tree cotton</name>
    <name type="synonym">Gossypium nanking</name>
    <dbReference type="NCBI Taxonomy" id="29729"/>
    <lineage>
        <taxon>Eukaryota</taxon>
        <taxon>Viridiplantae</taxon>
        <taxon>Streptophyta</taxon>
        <taxon>Embryophyta</taxon>
        <taxon>Tracheophyta</taxon>
        <taxon>Spermatophyta</taxon>
        <taxon>Magnoliopsida</taxon>
        <taxon>eudicotyledons</taxon>
        <taxon>Gunneridae</taxon>
        <taxon>Pentapetalae</taxon>
        <taxon>rosids</taxon>
        <taxon>malvids</taxon>
        <taxon>Malvales</taxon>
        <taxon>Malvaceae</taxon>
        <taxon>Malvoideae</taxon>
        <taxon>Gossypium</taxon>
    </lineage>
</organism>
<feature type="region of interest" description="Disordered" evidence="1">
    <location>
        <begin position="1"/>
        <end position="20"/>
    </location>
</feature>
<comment type="caution">
    <text evidence="2">The sequence shown here is derived from an EMBL/GenBank/DDBJ whole genome shotgun (WGS) entry which is preliminary data.</text>
</comment>
<feature type="compositionally biased region" description="Basic and acidic residues" evidence="1">
    <location>
        <begin position="11"/>
        <end position="20"/>
    </location>
</feature>
<name>A0ABR0R3F3_GOSAR</name>
<dbReference type="SUPFAM" id="SSF57997">
    <property type="entry name" value="Tropomyosin"/>
    <property type="match status" value="1"/>
</dbReference>
<evidence type="ECO:0000313" key="3">
    <source>
        <dbReference type="Proteomes" id="UP001358586"/>
    </source>
</evidence>
<reference evidence="2 3" key="1">
    <citation type="submission" date="2023-03" db="EMBL/GenBank/DDBJ databases">
        <title>WGS of Gossypium arboreum.</title>
        <authorList>
            <person name="Yu D."/>
        </authorList>
    </citation>
    <scope>NUCLEOTIDE SEQUENCE [LARGE SCALE GENOMIC DNA]</scope>
    <source>
        <tissue evidence="2">Leaf</tissue>
    </source>
</reference>
<protein>
    <submittedName>
        <fullName evidence="2">Uncharacterized protein</fullName>
    </submittedName>
</protein>
<evidence type="ECO:0000256" key="1">
    <source>
        <dbReference type="SAM" id="MobiDB-lite"/>
    </source>
</evidence>
<evidence type="ECO:0000313" key="2">
    <source>
        <dbReference type="EMBL" id="KAK5846020.1"/>
    </source>
</evidence>
<keyword evidence="3" id="KW-1185">Reference proteome</keyword>
<gene>
    <name evidence="2" type="ORF">PVK06_002286</name>
</gene>
<proteinExistence type="predicted"/>
<sequence>MLKAGWNFGKKRAENEEEKATRVVIELRKKSAEHEAMSTKWTTSQSERQGLRERVRDLEDALRARQQQLDTLLKALEEKNDQYDRDTHAYKTDLQEREMQLGFLINKIRQAAVHMVQLSDEAEDLSCQFPPSQQSSISEFLERVKKYSDIARKFV</sequence>
<dbReference type="Proteomes" id="UP001358586">
    <property type="component" value="Chromosome 1"/>
</dbReference>
<dbReference type="EMBL" id="JARKNE010000001">
    <property type="protein sequence ID" value="KAK5846020.1"/>
    <property type="molecule type" value="Genomic_DNA"/>
</dbReference>
<accession>A0ABR0R3F3</accession>